<protein>
    <recommendedName>
        <fullName evidence="1">Ndc10 domain-containing protein</fullName>
    </recommendedName>
</protein>
<evidence type="ECO:0000313" key="2">
    <source>
        <dbReference type="EMBL" id="KAF6525643.1"/>
    </source>
</evidence>
<reference evidence="2 4" key="1">
    <citation type="journal article" date="2020" name="bioRxiv">
        <title>A chromosome-scale genome assembly for the Fusarium oxysporum strain Fo5176 to establish a model Arabidopsis-fungal pathosystem.</title>
        <authorList>
            <person name="Fokkens L."/>
            <person name="Guo L."/>
            <person name="Dora S."/>
            <person name="Wang B."/>
            <person name="Ye K."/>
            <person name="Sanchez-Rodriguez C."/>
            <person name="Croll D."/>
        </authorList>
    </citation>
    <scope>NUCLEOTIDE SEQUENCE [LARGE SCALE GENOMIC DNA]</scope>
    <source>
        <strain evidence="2 4">Fo5176</strain>
    </source>
</reference>
<dbReference type="EMBL" id="JACDXP010000002">
    <property type="protein sequence ID" value="KAF6527573.1"/>
    <property type="molecule type" value="Genomic_DNA"/>
</dbReference>
<evidence type="ECO:0000313" key="4">
    <source>
        <dbReference type="Proteomes" id="UP000593570"/>
    </source>
</evidence>
<dbReference type="Proteomes" id="UP000593570">
    <property type="component" value="Unassembled WGS sequence"/>
</dbReference>
<dbReference type="InterPro" id="IPR031872">
    <property type="entry name" value="NDC10_II"/>
</dbReference>
<evidence type="ECO:0000313" key="3">
    <source>
        <dbReference type="EMBL" id="KAF6527573.1"/>
    </source>
</evidence>
<dbReference type="InterPro" id="IPR038279">
    <property type="entry name" value="Ndc10_dom2_sf"/>
</dbReference>
<dbReference type="AlphaFoldDB" id="A0A8H6GW54"/>
<dbReference type="Gene3D" id="1.10.443.20">
    <property type="entry name" value="Centromere DNA-binding protein complex CBF3 subunit, domain 2"/>
    <property type="match status" value="1"/>
</dbReference>
<evidence type="ECO:0000259" key="1">
    <source>
        <dbReference type="Pfam" id="PF16787"/>
    </source>
</evidence>
<organism evidence="2 4">
    <name type="scientific">Fusarium oxysporum f. sp. conglutinans</name>
    <dbReference type="NCBI Taxonomy" id="100902"/>
    <lineage>
        <taxon>Eukaryota</taxon>
        <taxon>Fungi</taxon>
        <taxon>Dikarya</taxon>
        <taxon>Ascomycota</taxon>
        <taxon>Pezizomycotina</taxon>
        <taxon>Sordariomycetes</taxon>
        <taxon>Hypocreomycetidae</taxon>
        <taxon>Hypocreales</taxon>
        <taxon>Nectriaceae</taxon>
        <taxon>Fusarium</taxon>
        <taxon>Fusarium oxysporum species complex</taxon>
    </lineage>
</organism>
<comment type="caution">
    <text evidence="2">The sequence shown here is derived from an EMBL/GenBank/DDBJ whole genome shotgun (WGS) entry which is preliminary data.</text>
</comment>
<sequence length="347" mass="38294">MPRAAADGLLYSWPDGELVTPDKLAAWLKEDILLRRVAPLQKKPRARGKGKGKGKAVQLRRQLKQEQLEAAALAEAESLAEALEVPLAEAAELLADDRKGYVPPTALAPAAADLTEGSLLTRGTIDAYIAAVIELWRLQVAHGNANTENPRGAAVQGFLEPAIHPTNGSGSRISFSAGPHTCRKTSHIFGAAGLMASKKTHLPRRVGAQDAETHGTSLAQISQAGRWNQSVLCQAYLTHLPRQFMRIVAGFSALPRDYFLARAAHEPPYVLQKQLWPWIEEWEPRFEARARRQCWAEGGLDDDDLAADGFLKLMRRLRIVLLQDLAVLQPRYPLLPFFAYAPFNRPK</sequence>
<proteinExistence type="predicted"/>
<gene>
    <name evidence="3" type="ORF">HZS61_007875</name>
    <name evidence="2" type="ORF">HZS61_011438</name>
</gene>
<accession>A0A8H6GW54</accession>
<name>A0A8H6GW54_FUSOX</name>
<dbReference type="GO" id="GO:0003677">
    <property type="term" value="F:DNA binding"/>
    <property type="evidence" value="ECO:0007669"/>
    <property type="project" value="InterPro"/>
</dbReference>
<feature type="domain" description="Ndc10" evidence="1">
    <location>
        <begin position="186"/>
        <end position="345"/>
    </location>
</feature>
<dbReference type="Pfam" id="PF16787">
    <property type="entry name" value="NDC10_II"/>
    <property type="match status" value="1"/>
</dbReference>
<dbReference type="EMBL" id="JACDXP010000004">
    <property type="protein sequence ID" value="KAF6525643.1"/>
    <property type="molecule type" value="Genomic_DNA"/>
</dbReference>